<evidence type="ECO:0000313" key="2">
    <source>
        <dbReference type="Proteomes" id="UP000253562"/>
    </source>
</evidence>
<comment type="caution">
    <text evidence="1">The sequence shown here is derived from an EMBL/GenBank/DDBJ whole genome shotgun (WGS) entry which is preliminary data.</text>
</comment>
<reference evidence="1 2" key="1">
    <citation type="submission" date="2018-07" db="EMBL/GenBank/DDBJ databases">
        <title>Comparative genomes isolates from brazilian mangrove.</title>
        <authorList>
            <person name="De Araujo J.E."/>
            <person name="Taketani R.G."/>
            <person name="Silva M.C.P."/>
            <person name="Lourenco M.V."/>
            <person name="Oliveira V.M."/>
            <person name="Andreote F.D."/>
        </authorList>
    </citation>
    <scope>NUCLEOTIDE SEQUENCE [LARGE SCALE GENOMIC DNA]</scope>
    <source>
        <strain evidence="1 2">HEX PRIS-MGV</strain>
    </source>
</reference>
<dbReference type="EMBL" id="QPEX01000042">
    <property type="protein sequence ID" value="RCS42277.1"/>
    <property type="molecule type" value="Genomic_DNA"/>
</dbReference>
<protein>
    <submittedName>
        <fullName evidence="1">Uncharacterized protein</fullName>
    </submittedName>
</protein>
<gene>
    <name evidence="1" type="ORF">DTL42_19240</name>
</gene>
<dbReference type="AlphaFoldDB" id="A0A368KMC1"/>
<dbReference type="Proteomes" id="UP000253562">
    <property type="component" value="Unassembled WGS sequence"/>
</dbReference>
<name>A0A368KMC1_9BACT</name>
<evidence type="ECO:0000313" key="1">
    <source>
        <dbReference type="EMBL" id="RCS42277.1"/>
    </source>
</evidence>
<sequence length="135" mass="15784">MVYVLNERQQLFLQLVQEKEGLEDDEFGDEMIVNRALSALAREAAELWRKAGGISEEELISIIDKWCYKFEVRWNGTSLLRDDSEGWIVVDEFSRGNSCEDAFPELYESFQLFLKAYGFLVDEKSYGSYSVSYYR</sequence>
<organism evidence="1 2">
    <name type="scientific">Bremerella cremea</name>
    <dbReference type="NCBI Taxonomy" id="1031537"/>
    <lineage>
        <taxon>Bacteria</taxon>
        <taxon>Pseudomonadati</taxon>
        <taxon>Planctomycetota</taxon>
        <taxon>Planctomycetia</taxon>
        <taxon>Pirellulales</taxon>
        <taxon>Pirellulaceae</taxon>
        <taxon>Bremerella</taxon>
    </lineage>
</organism>
<dbReference type="RefSeq" id="WP_114371046.1">
    <property type="nucleotide sequence ID" value="NZ_QPEX01000042.1"/>
</dbReference>
<accession>A0A368KMC1</accession>
<proteinExistence type="predicted"/>